<feature type="transmembrane region" description="Helical" evidence="6">
    <location>
        <begin position="352"/>
        <end position="372"/>
    </location>
</feature>
<dbReference type="AlphaFoldDB" id="A0A372NZ41"/>
<feature type="transmembrane region" description="Helical" evidence="6">
    <location>
        <begin position="12"/>
        <end position="35"/>
    </location>
</feature>
<evidence type="ECO:0000256" key="5">
    <source>
        <dbReference type="ARBA" id="ARBA00023136"/>
    </source>
</evidence>
<evidence type="ECO:0000256" key="4">
    <source>
        <dbReference type="ARBA" id="ARBA00022989"/>
    </source>
</evidence>
<keyword evidence="2" id="KW-1003">Cell membrane</keyword>
<reference evidence="7 8" key="1">
    <citation type="submission" date="2018-08" db="EMBL/GenBank/DDBJ databases">
        <title>Mucilaginibacter sp. MYSH2.</title>
        <authorList>
            <person name="Seo T."/>
        </authorList>
    </citation>
    <scope>NUCLEOTIDE SEQUENCE [LARGE SCALE GENOMIC DNA]</scope>
    <source>
        <strain evidence="7 8">MYSH2</strain>
    </source>
</reference>
<comment type="caution">
    <text evidence="7">The sequence shown here is derived from an EMBL/GenBank/DDBJ whole genome shotgun (WGS) entry which is preliminary data.</text>
</comment>
<feature type="transmembrane region" description="Helical" evidence="6">
    <location>
        <begin position="173"/>
        <end position="199"/>
    </location>
</feature>
<evidence type="ECO:0000256" key="2">
    <source>
        <dbReference type="ARBA" id="ARBA00022475"/>
    </source>
</evidence>
<dbReference type="GO" id="GO:0005886">
    <property type="term" value="C:plasma membrane"/>
    <property type="evidence" value="ECO:0007669"/>
    <property type="project" value="UniProtKB-SubCell"/>
</dbReference>
<keyword evidence="5 6" id="KW-0472">Membrane</keyword>
<dbReference type="PANTHER" id="PTHR30250:SF11">
    <property type="entry name" value="O-ANTIGEN TRANSPORTER-RELATED"/>
    <property type="match status" value="1"/>
</dbReference>
<feature type="transmembrane region" description="Helical" evidence="6">
    <location>
        <begin position="247"/>
        <end position="270"/>
    </location>
</feature>
<evidence type="ECO:0000313" key="8">
    <source>
        <dbReference type="Proteomes" id="UP000264217"/>
    </source>
</evidence>
<protein>
    <submittedName>
        <fullName evidence="7">Uncharacterized protein</fullName>
    </submittedName>
</protein>
<evidence type="ECO:0000256" key="6">
    <source>
        <dbReference type="SAM" id="Phobius"/>
    </source>
</evidence>
<dbReference type="InterPro" id="IPR050833">
    <property type="entry name" value="Poly_Biosynth_Transport"/>
</dbReference>
<feature type="transmembrane region" description="Helical" evidence="6">
    <location>
        <begin position="290"/>
        <end position="309"/>
    </location>
</feature>
<dbReference type="OrthoDB" id="1495589at2"/>
<keyword evidence="3 6" id="KW-0812">Transmembrane</keyword>
<evidence type="ECO:0000256" key="3">
    <source>
        <dbReference type="ARBA" id="ARBA00022692"/>
    </source>
</evidence>
<dbReference type="PANTHER" id="PTHR30250">
    <property type="entry name" value="PST FAMILY PREDICTED COLANIC ACID TRANSPORTER"/>
    <property type="match status" value="1"/>
</dbReference>
<feature type="transmembrane region" description="Helical" evidence="6">
    <location>
        <begin position="88"/>
        <end position="109"/>
    </location>
</feature>
<dbReference type="Pfam" id="PF01943">
    <property type="entry name" value="Polysacc_synt"/>
    <property type="match status" value="1"/>
</dbReference>
<evidence type="ECO:0000256" key="1">
    <source>
        <dbReference type="ARBA" id="ARBA00004651"/>
    </source>
</evidence>
<dbReference type="InterPro" id="IPR002797">
    <property type="entry name" value="Polysacc_synth"/>
</dbReference>
<organism evidence="7 8">
    <name type="scientific">Mucilaginibacter conchicola</name>
    <dbReference type="NCBI Taxonomy" id="2303333"/>
    <lineage>
        <taxon>Bacteria</taxon>
        <taxon>Pseudomonadati</taxon>
        <taxon>Bacteroidota</taxon>
        <taxon>Sphingobacteriia</taxon>
        <taxon>Sphingobacteriales</taxon>
        <taxon>Sphingobacteriaceae</taxon>
        <taxon>Mucilaginibacter</taxon>
    </lineage>
</organism>
<proteinExistence type="predicted"/>
<gene>
    <name evidence="7" type="ORF">D0C36_07565</name>
</gene>
<dbReference type="RefSeq" id="WP_117390940.1">
    <property type="nucleotide sequence ID" value="NZ_QWDC01000001.1"/>
</dbReference>
<feature type="transmembrane region" description="Helical" evidence="6">
    <location>
        <begin position="378"/>
        <end position="397"/>
    </location>
</feature>
<feature type="transmembrane region" description="Helical" evidence="6">
    <location>
        <begin position="435"/>
        <end position="454"/>
    </location>
</feature>
<feature type="transmembrane region" description="Helical" evidence="6">
    <location>
        <begin position="115"/>
        <end position="132"/>
    </location>
</feature>
<sequence>MNQSKNLLKNTFIYTIGNLGSKLLTFSLLPILSFYLSKKELGEYDVVLTTISMFVPFVSLQISDAAYKWLLDKEADDYEALRGKIITNGLLIIVATSAVFLAGYFLVGLFVPLNYKYYFAAILVSSIFLPYFQQVTRGLLKNKLYAVAGLLNAVFVLGFNILFLVGLKMKLESLFLALVIANVATCVILAHFSGIYKFIDLKLYSVALQKQMLKYCLPLIPNSISWWLVNAADKFLILYYLGVNSNGIYAISSRLPSIITILNTIFILAWQDHSMTSKDSSIDSKTFDRFYTFELTFVLVLISASKIIVEGIVSSNFIDAYKYMPMLFIGAAYSAFSAYFGAYYLKSGNTKGIFITSIAGGVTNIVVVLLLINHIGLYSSALGTFLSFLVIFIYRFIDLRKEINITVNMFKLTSLTVLCIAFSLALLIHFRYINYILLLLATGIFLFFNSEVIGKLKKMVFK</sequence>
<accession>A0A372NZ41</accession>
<feature type="transmembrane region" description="Helical" evidence="6">
    <location>
        <begin position="409"/>
        <end position="429"/>
    </location>
</feature>
<evidence type="ECO:0000313" key="7">
    <source>
        <dbReference type="EMBL" id="RFZ95376.1"/>
    </source>
</evidence>
<comment type="subcellular location">
    <subcellularLocation>
        <location evidence="1">Cell membrane</location>
        <topology evidence="1">Multi-pass membrane protein</topology>
    </subcellularLocation>
</comment>
<dbReference type="EMBL" id="QWDC01000001">
    <property type="protein sequence ID" value="RFZ95376.1"/>
    <property type="molecule type" value="Genomic_DNA"/>
</dbReference>
<keyword evidence="4 6" id="KW-1133">Transmembrane helix</keyword>
<dbReference type="Proteomes" id="UP000264217">
    <property type="component" value="Unassembled WGS sequence"/>
</dbReference>
<feature type="transmembrane region" description="Helical" evidence="6">
    <location>
        <begin position="144"/>
        <end position="167"/>
    </location>
</feature>
<keyword evidence="8" id="KW-1185">Reference proteome</keyword>
<feature type="transmembrane region" description="Helical" evidence="6">
    <location>
        <begin position="321"/>
        <end position="345"/>
    </location>
</feature>
<name>A0A372NZ41_9SPHI</name>